<dbReference type="Proteomes" id="UP000245783">
    <property type="component" value="Unassembled WGS sequence"/>
</dbReference>
<protein>
    <recommendedName>
        <fullName evidence="1">protein-ribulosamine 3-kinase</fullName>
        <ecNumber evidence="1">2.7.1.172</ecNumber>
    </recommendedName>
</protein>
<evidence type="ECO:0000313" key="3">
    <source>
        <dbReference type="EMBL" id="PWN43754.1"/>
    </source>
</evidence>
<dbReference type="PANTHER" id="PTHR12149:SF8">
    <property type="entry name" value="PROTEIN-RIBULOSAMINE 3-KINASE"/>
    <property type="match status" value="1"/>
</dbReference>
<dbReference type="EMBL" id="KZ819367">
    <property type="protein sequence ID" value="PWN43754.1"/>
    <property type="molecule type" value="Genomic_DNA"/>
</dbReference>
<name>A0A316W2N2_9BASI</name>
<keyword evidence="4" id="KW-1185">Reference proteome</keyword>
<proteinExistence type="predicted"/>
<dbReference type="InParanoid" id="A0A316W2N2"/>
<dbReference type="InterPro" id="IPR016477">
    <property type="entry name" value="Fructo-/Ketosamine-3-kinase"/>
</dbReference>
<dbReference type="AlphaFoldDB" id="A0A316W2N2"/>
<dbReference type="InterPro" id="IPR011009">
    <property type="entry name" value="Kinase-like_dom_sf"/>
</dbReference>
<evidence type="ECO:0000256" key="1">
    <source>
        <dbReference type="ARBA" id="ARBA00011961"/>
    </source>
</evidence>
<accession>A0A316W2N2</accession>
<dbReference type="GeneID" id="37039408"/>
<organism evidence="3 4">
    <name type="scientific">Ceraceosorus guamensis</name>
    <dbReference type="NCBI Taxonomy" id="1522189"/>
    <lineage>
        <taxon>Eukaryota</taxon>
        <taxon>Fungi</taxon>
        <taxon>Dikarya</taxon>
        <taxon>Basidiomycota</taxon>
        <taxon>Ustilaginomycotina</taxon>
        <taxon>Exobasidiomycetes</taxon>
        <taxon>Ceraceosorales</taxon>
        <taxon>Ceraceosoraceae</taxon>
        <taxon>Ceraceosorus</taxon>
    </lineage>
</organism>
<evidence type="ECO:0000313" key="4">
    <source>
        <dbReference type="Proteomes" id="UP000245783"/>
    </source>
</evidence>
<dbReference type="RefSeq" id="XP_025370914.1">
    <property type="nucleotide sequence ID" value="XM_025517538.1"/>
</dbReference>
<dbReference type="Gene3D" id="3.90.1200.10">
    <property type="match status" value="1"/>
</dbReference>
<sequence>MKQLGKRLAEMHLNGKSDRFGFHVPTHCGATEQDNTFEDKWSTFWTERRIGDLVRRLADADVTRLDKELRQHVWPILFSKETDAKIKPAILHGDLWSGNYGVGPDGTAIIFDPSSYYGHNEAELGICHMFGGFSSAFFRGYHDVIPKLQPHYEERQKAYEPALRILGDASQLYHHLNHALMFGGSYKSGATSIMRDLVRWGKSQGARHRADL</sequence>
<gene>
    <name evidence="3" type="ORF">IE81DRAFT_67984</name>
</gene>
<dbReference type="OrthoDB" id="5772781at2759"/>
<reference evidence="3 4" key="1">
    <citation type="journal article" date="2018" name="Mol. Biol. Evol.">
        <title>Broad Genomic Sampling Reveals a Smut Pathogenic Ancestry of the Fungal Clade Ustilaginomycotina.</title>
        <authorList>
            <person name="Kijpornyongpan T."/>
            <person name="Mondo S.J."/>
            <person name="Barry K."/>
            <person name="Sandor L."/>
            <person name="Lee J."/>
            <person name="Lipzen A."/>
            <person name="Pangilinan J."/>
            <person name="LaButti K."/>
            <person name="Hainaut M."/>
            <person name="Henrissat B."/>
            <person name="Grigoriev I.V."/>
            <person name="Spatafora J.W."/>
            <person name="Aime M.C."/>
        </authorList>
    </citation>
    <scope>NUCLEOTIDE SEQUENCE [LARGE SCALE GENOMIC DNA]</scope>
    <source>
        <strain evidence="3 4">MCA 4658</strain>
    </source>
</reference>
<dbReference type="GO" id="GO:0102193">
    <property type="term" value="F:protein-ribulosamine 3-kinase activity"/>
    <property type="evidence" value="ECO:0007669"/>
    <property type="project" value="UniProtKB-EC"/>
</dbReference>
<dbReference type="PANTHER" id="PTHR12149">
    <property type="entry name" value="FRUCTOSAMINE 3 KINASE-RELATED PROTEIN"/>
    <property type="match status" value="1"/>
</dbReference>
<comment type="catalytic activity">
    <reaction evidence="2">
        <text>N(6)-D-ribulosyl-L-lysyl-[protein] + ATP = N(6)-(3-O-phospho-D-ribulosyl)-L-lysyl-[protein] + ADP + H(+)</text>
        <dbReference type="Rhea" id="RHEA:48432"/>
        <dbReference type="Rhea" id="RHEA-COMP:12103"/>
        <dbReference type="Rhea" id="RHEA-COMP:12104"/>
        <dbReference type="ChEBI" id="CHEBI:15378"/>
        <dbReference type="ChEBI" id="CHEBI:30616"/>
        <dbReference type="ChEBI" id="CHEBI:90418"/>
        <dbReference type="ChEBI" id="CHEBI:90420"/>
        <dbReference type="ChEBI" id="CHEBI:456216"/>
        <dbReference type="EC" id="2.7.1.172"/>
    </reaction>
    <physiologicalReaction direction="left-to-right" evidence="2">
        <dbReference type="Rhea" id="RHEA:48433"/>
    </physiologicalReaction>
</comment>
<dbReference type="SUPFAM" id="SSF56112">
    <property type="entry name" value="Protein kinase-like (PK-like)"/>
    <property type="match status" value="1"/>
</dbReference>
<evidence type="ECO:0000256" key="2">
    <source>
        <dbReference type="ARBA" id="ARBA00048655"/>
    </source>
</evidence>
<dbReference type="EC" id="2.7.1.172" evidence="1"/>
<dbReference type="Pfam" id="PF03881">
    <property type="entry name" value="Fructosamin_kin"/>
    <property type="match status" value="1"/>
</dbReference>